<evidence type="ECO:0000256" key="6">
    <source>
        <dbReference type="ARBA" id="ARBA00023136"/>
    </source>
</evidence>
<evidence type="ECO:0000313" key="8">
    <source>
        <dbReference type="EMBL" id="CAF3802714.1"/>
    </source>
</evidence>
<reference evidence="8" key="1">
    <citation type="submission" date="2021-02" db="EMBL/GenBank/DDBJ databases">
        <authorList>
            <person name="Nowell W R."/>
        </authorList>
    </citation>
    <scope>NUCLEOTIDE SEQUENCE</scope>
</reference>
<comment type="similarity">
    <text evidence="2">Belongs to the ABC transporter superfamily. ABCG family. Eye pigment precursor importer (TC 3.A.1.204) subfamily.</text>
</comment>
<evidence type="ECO:0000256" key="3">
    <source>
        <dbReference type="ARBA" id="ARBA00022448"/>
    </source>
</evidence>
<dbReference type="AlphaFoldDB" id="A0A819C6G1"/>
<evidence type="ECO:0000259" key="7">
    <source>
        <dbReference type="Pfam" id="PF00005"/>
    </source>
</evidence>
<organism evidence="8 9">
    <name type="scientific">Adineta steineri</name>
    <dbReference type="NCBI Taxonomy" id="433720"/>
    <lineage>
        <taxon>Eukaryota</taxon>
        <taxon>Metazoa</taxon>
        <taxon>Spiralia</taxon>
        <taxon>Gnathifera</taxon>
        <taxon>Rotifera</taxon>
        <taxon>Eurotatoria</taxon>
        <taxon>Bdelloidea</taxon>
        <taxon>Adinetida</taxon>
        <taxon>Adinetidae</taxon>
        <taxon>Adineta</taxon>
    </lineage>
</organism>
<dbReference type="InterPro" id="IPR050352">
    <property type="entry name" value="ABCG_transporters"/>
</dbReference>
<comment type="caution">
    <text evidence="8">The sequence shown here is derived from an EMBL/GenBank/DDBJ whole genome shotgun (WGS) entry which is preliminary data.</text>
</comment>
<sequence>MSKENHFLRIMSSSSNVTNHINVAVIEPDFETNMKYNDDISKQRPTSIRTQLSFEGMRILEDLSPQITITFQNVCKIINIPGKMMDPPSKEKIVQRTLLDNVSGQVHPGQLVALMGPSGCGKTTLLNTLAGRSLNGVTGNIWLNHQRYEKSMKRILAYVLQEDIFFENLTVKQQLTYTALLRLPNNLKRNEPLARSL</sequence>
<dbReference type="GO" id="GO:0005524">
    <property type="term" value="F:ATP binding"/>
    <property type="evidence" value="ECO:0007669"/>
    <property type="project" value="InterPro"/>
</dbReference>
<keyword evidence="6" id="KW-0472">Membrane</keyword>
<keyword evidence="5" id="KW-1133">Transmembrane helix</keyword>
<feature type="domain" description="ABC transporter" evidence="7">
    <location>
        <begin position="99"/>
        <end position="178"/>
    </location>
</feature>
<dbReference type="PANTHER" id="PTHR48041:SF125">
    <property type="entry name" value="ABC TRANSPORTER G FAMILY"/>
    <property type="match status" value="1"/>
</dbReference>
<feature type="non-terminal residue" evidence="8">
    <location>
        <position position="197"/>
    </location>
</feature>
<dbReference type="Gene3D" id="3.40.50.300">
    <property type="entry name" value="P-loop containing nucleotide triphosphate hydrolases"/>
    <property type="match status" value="1"/>
</dbReference>
<dbReference type="Proteomes" id="UP000663881">
    <property type="component" value="Unassembled WGS sequence"/>
</dbReference>
<dbReference type="InterPro" id="IPR027417">
    <property type="entry name" value="P-loop_NTPase"/>
</dbReference>
<accession>A0A819C6G1</accession>
<dbReference type="GO" id="GO:0042626">
    <property type="term" value="F:ATPase-coupled transmembrane transporter activity"/>
    <property type="evidence" value="ECO:0007669"/>
    <property type="project" value="TreeGrafter"/>
</dbReference>
<name>A0A819C6G1_9BILA</name>
<dbReference type="InterPro" id="IPR003439">
    <property type="entry name" value="ABC_transporter-like_ATP-bd"/>
</dbReference>
<dbReference type="Pfam" id="PF00005">
    <property type="entry name" value="ABC_tran"/>
    <property type="match status" value="1"/>
</dbReference>
<evidence type="ECO:0000313" key="9">
    <source>
        <dbReference type="Proteomes" id="UP000663881"/>
    </source>
</evidence>
<keyword evidence="3" id="KW-0813">Transport</keyword>
<evidence type="ECO:0000256" key="4">
    <source>
        <dbReference type="ARBA" id="ARBA00022692"/>
    </source>
</evidence>
<proteinExistence type="inferred from homology"/>
<keyword evidence="4" id="KW-0812">Transmembrane</keyword>
<protein>
    <recommendedName>
        <fullName evidence="7">ABC transporter domain-containing protein</fullName>
    </recommendedName>
</protein>
<gene>
    <name evidence="8" type="ORF">OKA104_LOCUS18581</name>
</gene>
<comment type="subcellular location">
    <subcellularLocation>
        <location evidence="1">Membrane</location>
        <topology evidence="1">Multi-pass membrane protein</topology>
    </subcellularLocation>
</comment>
<evidence type="ECO:0000256" key="2">
    <source>
        <dbReference type="ARBA" id="ARBA00005814"/>
    </source>
</evidence>
<evidence type="ECO:0000256" key="1">
    <source>
        <dbReference type="ARBA" id="ARBA00004141"/>
    </source>
</evidence>
<dbReference type="SUPFAM" id="SSF52540">
    <property type="entry name" value="P-loop containing nucleoside triphosphate hydrolases"/>
    <property type="match status" value="1"/>
</dbReference>
<dbReference type="GO" id="GO:0016020">
    <property type="term" value="C:membrane"/>
    <property type="evidence" value="ECO:0007669"/>
    <property type="project" value="UniProtKB-SubCell"/>
</dbReference>
<dbReference type="PANTHER" id="PTHR48041">
    <property type="entry name" value="ABC TRANSPORTER G FAMILY MEMBER 28"/>
    <property type="match status" value="1"/>
</dbReference>
<dbReference type="EMBL" id="CAJOAY010001160">
    <property type="protein sequence ID" value="CAF3802714.1"/>
    <property type="molecule type" value="Genomic_DNA"/>
</dbReference>
<dbReference type="GO" id="GO:0016887">
    <property type="term" value="F:ATP hydrolysis activity"/>
    <property type="evidence" value="ECO:0007669"/>
    <property type="project" value="InterPro"/>
</dbReference>
<evidence type="ECO:0000256" key="5">
    <source>
        <dbReference type="ARBA" id="ARBA00022989"/>
    </source>
</evidence>